<evidence type="ECO:0000256" key="1">
    <source>
        <dbReference type="SAM" id="MobiDB-lite"/>
    </source>
</evidence>
<evidence type="ECO:0000313" key="3">
    <source>
        <dbReference type="Proteomes" id="UP001165124"/>
    </source>
</evidence>
<dbReference type="AlphaFoldDB" id="A0A9W6UWJ5"/>
<protein>
    <submittedName>
        <fullName evidence="2">Uncharacterized protein</fullName>
    </submittedName>
</protein>
<keyword evidence="3" id="KW-1185">Reference proteome</keyword>
<dbReference type="EMBL" id="BSRZ01000003">
    <property type="protein sequence ID" value="GLW63740.1"/>
    <property type="molecule type" value="Genomic_DNA"/>
</dbReference>
<accession>A0A9W6UWJ5</accession>
<sequence>MRRRSRGDGEAVDRGRGDTTVFRAGVGVGVGRGATYSPIVGSMGTDGAGDDFTAAVCGSGAGGASRRTPATTLIAAITATTTPPPTRRGLRGRRVPASFAFGPPRCRPVTGPKRTATPRSDLVGMDKGARSLPASPTL</sequence>
<organism evidence="2 3">
    <name type="scientific">Actinomadura rubrobrunea</name>
    <dbReference type="NCBI Taxonomy" id="115335"/>
    <lineage>
        <taxon>Bacteria</taxon>
        <taxon>Bacillati</taxon>
        <taxon>Actinomycetota</taxon>
        <taxon>Actinomycetes</taxon>
        <taxon>Streptosporangiales</taxon>
        <taxon>Thermomonosporaceae</taxon>
        <taxon>Actinomadura</taxon>
    </lineage>
</organism>
<dbReference type="Proteomes" id="UP001165124">
    <property type="component" value="Unassembled WGS sequence"/>
</dbReference>
<evidence type="ECO:0000313" key="2">
    <source>
        <dbReference type="EMBL" id="GLW63740.1"/>
    </source>
</evidence>
<comment type="caution">
    <text evidence="2">The sequence shown here is derived from an EMBL/GenBank/DDBJ whole genome shotgun (WGS) entry which is preliminary data.</text>
</comment>
<reference evidence="2" key="1">
    <citation type="submission" date="2023-02" db="EMBL/GenBank/DDBJ databases">
        <title>Actinomadura rubrobrunea NBRC 14622.</title>
        <authorList>
            <person name="Ichikawa N."/>
            <person name="Sato H."/>
            <person name="Tonouchi N."/>
        </authorList>
    </citation>
    <scope>NUCLEOTIDE SEQUENCE</scope>
    <source>
        <strain evidence="2">NBRC 14622</strain>
    </source>
</reference>
<feature type="region of interest" description="Disordered" evidence="1">
    <location>
        <begin position="80"/>
        <end position="138"/>
    </location>
</feature>
<gene>
    <name evidence="2" type="ORF">Arub01_19840</name>
</gene>
<proteinExistence type="predicted"/>
<name>A0A9W6UWJ5_9ACTN</name>